<name>A0A059FPV3_9PROT</name>
<comment type="caution">
    <text evidence="1">The sequence shown here is derived from an EMBL/GenBank/DDBJ whole genome shotgun (WGS) entry which is preliminary data.</text>
</comment>
<protein>
    <submittedName>
        <fullName evidence="1">Uncharacterized protein</fullName>
    </submittedName>
</protein>
<dbReference type="AlphaFoldDB" id="A0A059FPV3"/>
<dbReference type="EMBL" id="ARYI01000009">
    <property type="protein sequence ID" value="KCZ92488.1"/>
    <property type="molecule type" value="Genomic_DNA"/>
</dbReference>
<evidence type="ECO:0000313" key="2">
    <source>
        <dbReference type="Proteomes" id="UP000025061"/>
    </source>
</evidence>
<reference evidence="1 2" key="1">
    <citation type="submission" date="2013-04" db="EMBL/GenBank/DDBJ databases">
        <title>Hyphomonas hirschiana VP5 Genome Sequencing.</title>
        <authorList>
            <person name="Lai Q."/>
            <person name="Shao Z."/>
        </authorList>
    </citation>
    <scope>NUCLEOTIDE SEQUENCE [LARGE SCALE GENOMIC DNA]</scope>
    <source>
        <strain evidence="1 2">VP5</strain>
    </source>
</reference>
<gene>
    <name evidence="1" type="ORF">HHI_10931</name>
</gene>
<dbReference type="PATRIC" id="fig|1280951.3.peg.2202"/>
<keyword evidence="2" id="KW-1185">Reference proteome</keyword>
<organism evidence="1 2">
    <name type="scientific">Hyphomonas hirschiana VP5</name>
    <dbReference type="NCBI Taxonomy" id="1280951"/>
    <lineage>
        <taxon>Bacteria</taxon>
        <taxon>Pseudomonadati</taxon>
        <taxon>Pseudomonadota</taxon>
        <taxon>Alphaproteobacteria</taxon>
        <taxon>Hyphomonadales</taxon>
        <taxon>Hyphomonadaceae</taxon>
        <taxon>Hyphomonas</taxon>
    </lineage>
</organism>
<evidence type="ECO:0000313" key="1">
    <source>
        <dbReference type="EMBL" id="KCZ92488.1"/>
    </source>
</evidence>
<dbReference type="OrthoDB" id="7363756at2"/>
<dbReference type="Proteomes" id="UP000025061">
    <property type="component" value="Unassembled WGS sequence"/>
</dbReference>
<proteinExistence type="predicted"/>
<dbReference type="RefSeq" id="WP_049755086.1">
    <property type="nucleotide sequence ID" value="NZ_ARYI01000009.1"/>
</dbReference>
<sequence>MHPRDLNRIGQADHAALERRIGEKLILVTANAIGFRKPVECGYIDPSLIIIPGLAAADSETFIQASIDLPEAQGDPMDVMVNHVLEMGVDRPPGLYPLPGEAR</sequence>
<accession>A0A059FPV3</accession>